<reference evidence="4" key="3">
    <citation type="submission" date="2019-03" db="EMBL/GenBank/DDBJ databases">
        <title>Complete genome of Methylacidiphilum kamchatkense Kam1.</title>
        <authorList>
            <person name="Kruse T."/>
            <person name="Murarilal Ratnadevi C."/>
            <person name="Erikstad H.-A."/>
            <person name="Birkeland N.-K."/>
        </authorList>
    </citation>
    <scope>NUCLEOTIDE SEQUENCE [LARGE SCALE GENOMIC DNA]</scope>
    <source>
        <strain evidence="4">kam1</strain>
    </source>
</reference>
<dbReference type="KEGG" id="mkc:kam1_208"/>
<sequence length="452" mass="50045">MSISLRHWWDSLLIFCSICLAFSSLFCAPRQLMTVPLAQGQIKKAYDLYIASSGEIYLIFAREAKKPFAGASYLWKIVLAKWDKNGKELWEKPVADCYGMDNRFSLFSGDSKEIFIRGVIENRFILWKFGAQGEELWKVESQAVFSLPERIAIGDGAGGAYVVVPTPLLLSLDKKRVSPLDIIHYAANGKVIDSFPLTFGKSPENSWLPSGPETLDTLEGICSASPQELLLYGYSAGFGPYAGNVGHTMDYGWLSAPLIVTHVHIFLRKCDTRGRTLWNVLIPGNWNNLVVSAFAGNKGELTVCGVSGSFSCPEEEGRSPRDLYSLQTFVFRYSSRGERLWCKQFGSGVSLSPVAVASDSQGNCYVLGEIKEVYPQQSSSKQKPKRVFLASLSSRGDFLWIKTFGTAVSMPFPCLRVEDGSGAVAFGLKTARFDNFQSPQEDVWVLRLMPGS</sequence>
<name>A0A0C1RSE8_9BACT</name>
<gene>
    <name evidence="1" type="ORF">A946_11025</name>
    <name evidence="2" type="ORF">kam1_208</name>
</gene>
<reference evidence="1 3" key="1">
    <citation type="submission" date="2014-08" db="EMBL/GenBank/DDBJ databases">
        <title>Methylacidiphilum kamchatkense strain Kam1 draft genome sequence.</title>
        <authorList>
            <person name="Birkeland N.-K."/>
            <person name="Erikstad H.A."/>
        </authorList>
    </citation>
    <scope>NUCLEOTIDE SEQUENCE [LARGE SCALE GENOMIC DNA]</scope>
    <source>
        <strain evidence="1 3">Kam1</strain>
    </source>
</reference>
<dbReference type="Proteomes" id="UP000315925">
    <property type="component" value="Chromosome"/>
</dbReference>
<dbReference type="OrthoDB" id="179220at2"/>
<dbReference type="EMBL" id="CP037899">
    <property type="protein sequence ID" value="QDQ41464.1"/>
    <property type="molecule type" value="Genomic_DNA"/>
</dbReference>
<organism evidence="2 4">
    <name type="scientific">Methylacidiphilum kamchatkense Kam1</name>
    <dbReference type="NCBI Taxonomy" id="1202785"/>
    <lineage>
        <taxon>Bacteria</taxon>
        <taxon>Pseudomonadati</taxon>
        <taxon>Verrucomicrobiota</taxon>
        <taxon>Methylacidiphilae</taxon>
        <taxon>Methylacidiphilales</taxon>
        <taxon>Methylacidiphilaceae</taxon>
        <taxon>Methylacidiphilum (ex Ratnadevi et al. 2023)</taxon>
    </lineage>
</organism>
<proteinExistence type="predicted"/>
<accession>A0A0C1RSE8</accession>
<dbReference type="PANTHER" id="PTHR35580">
    <property type="entry name" value="CELL SURFACE GLYCOPROTEIN (S-LAYER PROTEIN)-LIKE PROTEIN"/>
    <property type="match status" value="1"/>
</dbReference>
<evidence type="ECO:0000313" key="2">
    <source>
        <dbReference type="EMBL" id="QDQ41464.1"/>
    </source>
</evidence>
<dbReference type="RefSeq" id="WP_039722216.1">
    <property type="nucleotide sequence ID" value="NZ_CP037899.1"/>
</dbReference>
<keyword evidence="3" id="KW-1185">Reference proteome</keyword>
<dbReference type="STRING" id="1202785.A946_11025"/>
<dbReference type="InterPro" id="IPR052918">
    <property type="entry name" value="Motility_Chemotaxis_Reg"/>
</dbReference>
<evidence type="ECO:0000313" key="4">
    <source>
        <dbReference type="Proteomes" id="UP000315925"/>
    </source>
</evidence>
<reference evidence="2" key="2">
    <citation type="journal article" date="2019" name="BMC Genomics">
        <title>Complete genome sequence analysis of the thermoacidophilic verrucomicrobial methanotroph 'Candidatus Methylacidiphilum kamchatkense' strain Kam1 and comparison with its closest relatives.</title>
        <authorList>
            <person name="Kruse T."/>
            <person name="Ratnadevi C.M."/>
            <person name="Erikstad H.A."/>
            <person name="Birkeland N.K."/>
        </authorList>
    </citation>
    <scope>NUCLEOTIDE SEQUENCE</scope>
    <source>
        <strain evidence="2">Kam1</strain>
    </source>
</reference>
<dbReference type="Proteomes" id="UP000031594">
    <property type="component" value="Unassembled WGS sequence"/>
</dbReference>
<protein>
    <recommendedName>
        <fullName evidence="5">Beta-propeller repeat-containing protein</fullName>
    </recommendedName>
</protein>
<dbReference type="AlphaFoldDB" id="A0A0C1RSE8"/>
<evidence type="ECO:0008006" key="5">
    <source>
        <dbReference type="Google" id="ProtNLM"/>
    </source>
</evidence>
<dbReference type="PANTHER" id="PTHR35580:SF1">
    <property type="entry name" value="PHYTASE-LIKE DOMAIN-CONTAINING PROTEIN"/>
    <property type="match status" value="1"/>
</dbReference>
<dbReference type="EMBL" id="JQNX01000010">
    <property type="protein sequence ID" value="KIE57841.1"/>
    <property type="molecule type" value="Genomic_DNA"/>
</dbReference>
<evidence type="ECO:0000313" key="1">
    <source>
        <dbReference type="EMBL" id="KIE57841.1"/>
    </source>
</evidence>
<evidence type="ECO:0000313" key="3">
    <source>
        <dbReference type="Proteomes" id="UP000031594"/>
    </source>
</evidence>